<protein>
    <submittedName>
        <fullName evidence="9">UDP-N-acetylmuramyl pentapeptide phosphotransferase/UDP-N-acetylglucosamine-1-phosphate transferase</fullName>
    </submittedName>
</protein>
<feature type="transmembrane region" description="Helical" evidence="8">
    <location>
        <begin position="160"/>
        <end position="177"/>
    </location>
</feature>
<dbReference type="STRING" id="604089.SAMN04487942_3289"/>
<comment type="cofactor">
    <cofactor evidence="7">
        <name>Mg(2+)</name>
        <dbReference type="ChEBI" id="CHEBI:18420"/>
    </cofactor>
</comment>
<keyword evidence="4 8" id="KW-0812">Transmembrane</keyword>
<sequence length="317" mass="35252">MTYFALIILLVGIELLYFKIADTYNIIDKPNSRSSHTSITLRGGGIIFPIAISIAFLLGYVSWAVTLAVVLVAVVSFIDDIKPLSQLPRFISHVIAVGLVFYELHLFYEPLWLLPVVFVLLIGWVNAFNFMDGINGITVLYALAAIATFSFLPINKASLPLLITMGLSCLAFGIFNVRKKAKTFAGDVGSISMALFLGYFMIKTIIDSGQLGYILFFSVYGIDAIITIINRLLKKENIFQPHRSHLYQYLANEMGYSHILVAFIYAGFQLGINGLVIYMDANGDLTLLFIGGFLLLLTLIYLLVRNFVTRKMVLGNS</sequence>
<feature type="transmembrane region" description="Helical" evidence="8">
    <location>
        <begin position="45"/>
        <end position="78"/>
    </location>
</feature>
<feature type="binding site" evidence="7">
    <location>
        <position position="129"/>
    </location>
    <ligand>
        <name>Mg(2+)</name>
        <dbReference type="ChEBI" id="CHEBI:18420"/>
    </ligand>
</feature>
<proteinExistence type="predicted"/>
<dbReference type="GO" id="GO:0009103">
    <property type="term" value="P:lipopolysaccharide biosynthetic process"/>
    <property type="evidence" value="ECO:0007669"/>
    <property type="project" value="TreeGrafter"/>
</dbReference>
<feature type="transmembrane region" description="Helical" evidence="8">
    <location>
        <begin position="214"/>
        <end position="233"/>
    </location>
</feature>
<keyword evidence="5 8" id="KW-1133">Transmembrane helix</keyword>
<dbReference type="Proteomes" id="UP000198657">
    <property type="component" value="Unassembled WGS sequence"/>
</dbReference>
<keyword evidence="7" id="KW-0460">Magnesium</keyword>
<evidence type="ECO:0000256" key="6">
    <source>
        <dbReference type="ARBA" id="ARBA00023136"/>
    </source>
</evidence>
<feature type="transmembrane region" description="Helical" evidence="8">
    <location>
        <begin position="112"/>
        <end position="130"/>
    </location>
</feature>
<evidence type="ECO:0000256" key="1">
    <source>
        <dbReference type="ARBA" id="ARBA00004651"/>
    </source>
</evidence>
<name>A0A1H8RAQ6_9FLAO</name>
<feature type="transmembrane region" description="Helical" evidence="8">
    <location>
        <begin position="137"/>
        <end position="154"/>
    </location>
</feature>
<keyword evidence="10" id="KW-1185">Reference proteome</keyword>
<keyword evidence="3 9" id="KW-0808">Transferase</keyword>
<evidence type="ECO:0000256" key="3">
    <source>
        <dbReference type="ARBA" id="ARBA00022679"/>
    </source>
</evidence>
<organism evidence="9 10">
    <name type="scientific">Flavobacterium sinopsychrotolerans</name>
    <dbReference type="NCBI Taxonomy" id="604089"/>
    <lineage>
        <taxon>Bacteria</taxon>
        <taxon>Pseudomonadati</taxon>
        <taxon>Bacteroidota</taxon>
        <taxon>Flavobacteriia</taxon>
        <taxon>Flavobacteriales</taxon>
        <taxon>Flavobacteriaceae</taxon>
        <taxon>Flavobacterium</taxon>
    </lineage>
</organism>
<dbReference type="OrthoDB" id="9783652at2"/>
<reference evidence="10" key="1">
    <citation type="submission" date="2016-10" db="EMBL/GenBank/DDBJ databases">
        <authorList>
            <person name="Varghese N."/>
            <person name="Submissions S."/>
        </authorList>
    </citation>
    <scope>NUCLEOTIDE SEQUENCE [LARGE SCALE GENOMIC DNA]</scope>
    <source>
        <strain evidence="10">CGMCC 1.8704</strain>
    </source>
</reference>
<feature type="transmembrane region" description="Helical" evidence="8">
    <location>
        <begin position="285"/>
        <end position="304"/>
    </location>
</feature>
<keyword evidence="6 8" id="KW-0472">Membrane</keyword>
<dbReference type="GO" id="GO:0044038">
    <property type="term" value="P:cell wall macromolecule biosynthetic process"/>
    <property type="evidence" value="ECO:0007669"/>
    <property type="project" value="TreeGrafter"/>
</dbReference>
<accession>A0A1H8RAQ6</accession>
<feature type="transmembrane region" description="Helical" evidence="8">
    <location>
        <begin position="254"/>
        <end position="279"/>
    </location>
</feature>
<dbReference type="AlphaFoldDB" id="A0A1H8RAQ6"/>
<feature type="transmembrane region" description="Helical" evidence="8">
    <location>
        <begin position="90"/>
        <end position="106"/>
    </location>
</feature>
<evidence type="ECO:0000313" key="10">
    <source>
        <dbReference type="Proteomes" id="UP000198657"/>
    </source>
</evidence>
<evidence type="ECO:0000256" key="5">
    <source>
        <dbReference type="ARBA" id="ARBA00022989"/>
    </source>
</evidence>
<evidence type="ECO:0000313" key="9">
    <source>
        <dbReference type="EMBL" id="SEO63490.1"/>
    </source>
</evidence>
<dbReference type="PANTHER" id="PTHR22926">
    <property type="entry name" value="PHOSPHO-N-ACETYLMURAMOYL-PENTAPEPTIDE-TRANSFERASE"/>
    <property type="match status" value="1"/>
</dbReference>
<comment type="subcellular location">
    <subcellularLocation>
        <location evidence="1">Cell membrane</location>
        <topology evidence="1">Multi-pass membrane protein</topology>
    </subcellularLocation>
</comment>
<dbReference type="InterPro" id="IPR000715">
    <property type="entry name" value="Glycosyl_transferase_4"/>
</dbReference>
<dbReference type="RefSeq" id="WP_091173892.1">
    <property type="nucleotide sequence ID" value="NZ_CBCSFM010000008.1"/>
</dbReference>
<evidence type="ECO:0000256" key="8">
    <source>
        <dbReference type="SAM" id="Phobius"/>
    </source>
</evidence>
<evidence type="ECO:0000256" key="7">
    <source>
        <dbReference type="PIRSR" id="PIRSR600715-1"/>
    </source>
</evidence>
<dbReference type="GO" id="GO:0071555">
    <property type="term" value="P:cell wall organization"/>
    <property type="evidence" value="ECO:0007669"/>
    <property type="project" value="TreeGrafter"/>
</dbReference>
<dbReference type="Pfam" id="PF00953">
    <property type="entry name" value="Glycos_transf_4"/>
    <property type="match status" value="1"/>
</dbReference>
<dbReference type="PANTHER" id="PTHR22926:SF3">
    <property type="entry name" value="UNDECAPRENYL-PHOSPHATE ALPHA-N-ACETYLGLUCOSAMINYL 1-PHOSPHATE TRANSFERASE"/>
    <property type="match status" value="1"/>
</dbReference>
<feature type="binding site" evidence="7">
    <location>
        <position position="187"/>
    </location>
    <ligand>
        <name>Mg(2+)</name>
        <dbReference type="ChEBI" id="CHEBI:18420"/>
    </ligand>
</feature>
<evidence type="ECO:0000256" key="2">
    <source>
        <dbReference type="ARBA" id="ARBA00022475"/>
    </source>
</evidence>
<dbReference type="GO" id="GO:0005886">
    <property type="term" value="C:plasma membrane"/>
    <property type="evidence" value="ECO:0007669"/>
    <property type="project" value="UniProtKB-SubCell"/>
</dbReference>
<evidence type="ECO:0000256" key="4">
    <source>
        <dbReference type="ARBA" id="ARBA00022692"/>
    </source>
</evidence>
<feature type="transmembrane region" description="Helical" evidence="8">
    <location>
        <begin position="184"/>
        <end position="202"/>
    </location>
</feature>
<gene>
    <name evidence="9" type="ORF">SAMN04487942_3289</name>
</gene>
<keyword evidence="2" id="KW-1003">Cell membrane</keyword>
<keyword evidence="7" id="KW-0479">Metal-binding</keyword>
<dbReference type="GO" id="GO:0046872">
    <property type="term" value="F:metal ion binding"/>
    <property type="evidence" value="ECO:0007669"/>
    <property type="project" value="UniProtKB-KW"/>
</dbReference>
<dbReference type="EMBL" id="FODN01000009">
    <property type="protein sequence ID" value="SEO63490.1"/>
    <property type="molecule type" value="Genomic_DNA"/>
</dbReference>
<dbReference type="GO" id="GO:0016780">
    <property type="term" value="F:phosphotransferase activity, for other substituted phosphate groups"/>
    <property type="evidence" value="ECO:0007669"/>
    <property type="project" value="InterPro"/>
</dbReference>